<protein>
    <submittedName>
        <fullName evidence="4">Uncharacterized protein</fullName>
    </submittedName>
</protein>
<feature type="signal peptide" evidence="2">
    <location>
        <begin position="1"/>
        <end position="22"/>
    </location>
</feature>
<evidence type="ECO:0000313" key="5">
    <source>
        <dbReference type="Proteomes" id="UP000663881"/>
    </source>
</evidence>
<dbReference type="EMBL" id="CAJNON010000325">
    <property type="protein sequence ID" value="CAF1196757.1"/>
    <property type="molecule type" value="Genomic_DNA"/>
</dbReference>
<dbReference type="EMBL" id="CAJOAY010000095">
    <property type="protein sequence ID" value="CAF3533501.1"/>
    <property type="molecule type" value="Genomic_DNA"/>
</dbReference>
<dbReference type="OrthoDB" id="10131078at2759"/>
<dbReference type="Proteomes" id="UP000663881">
    <property type="component" value="Unassembled WGS sequence"/>
</dbReference>
<reference evidence="4" key="1">
    <citation type="submission" date="2021-02" db="EMBL/GenBank/DDBJ databases">
        <authorList>
            <person name="Nowell W R."/>
        </authorList>
    </citation>
    <scope>NUCLEOTIDE SEQUENCE</scope>
</reference>
<keyword evidence="1" id="KW-1133">Transmembrane helix</keyword>
<sequence length="148" mass="16652">MKFTYFLFVFALFSLAIGLVVSNKEERFATCDTPCATKGDVITCCKNHPEGHFFDGKCKGDDINEIQHILSSKLINLNKLLKNNIITMARFLLLFVLLCLVVGLVVSAGIRFSFCDKGCSTNQRLLQQCCVRNKFRNGYCDGVRAMCF</sequence>
<evidence type="ECO:0000313" key="4">
    <source>
        <dbReference type="EMBL" id="CAF3533501.1"/>
    </source>
</evidence>
<proteinExistence type="predicted"/>
<comment type="caution">
    <text evidence="4">The sequence shown here is derived from an EMBL/GenBank/DDBJ whole genome shotgun (WGS) entry which is preliminary data.</text>
</comment>
<gene>
    <name evidence="4" type="ORF">OKA104_LOCUS3226</name>
    <name evidence="3" type="ORF">VCS650_LOCUS25380</name>
</gene>
<evidence type="ECO:0000256" key="2">
    <source>
        <dbReference type="SAM" id="SignalP"/>
    </source>
</evidence>
<evidence type="ECO:0000256" key="1">
    <source>
        <dbReference type="SAM" id="Phobius"/>
    </source>
</evidence>
<dbReference type="Proteomes" id="UP000663891">
    <property type="component" value="Unassembled WGS sequence"/>
</dbReference>
<organism evidence="4 5">
    <name type="scientific">Adineta steineri</name>
    <dbReference type="NCBI Taxonomy" id="433720"/>
    <lineage>
        <taxon>Eukaryota</taxon>
        <taxon>Metazoa</taxon>
        <taxon>Spiralia</taxon>
        <taxon>Gnathifera</taxon>
        <taxon>Rotifera</taxon>
        <taxon>Eurotatoria</taxon>
        <taxon>Bdelloidea</taxon>
        <taxon>Adinetida</taxon>
        <taxon>Adinetidae</taxon>
        <taxon>Adineta</taxon>
    </lineage>
</organism>
<dbReference type="AlphaFoldDB" id="A0A818J2A7"/>
<keyword evidence="1" id="KW-0472">Membrane</keyword>
<accession>A0A818J2A7</accession>
<evidence type="ECO:0000313" key="3">
    <source>
        <dbReference type="EMBL" id="CAF1196757.1"/>
    </source>
</evidence>
<feature type="chain" id="PRO_5035616034" evidence="2">
    <location>
        <begin position="23"/>
        <end position="148"/>
    </location>
</feature>
<name>A0A818J2A7_9BILA</name>
<keyword evidence="2" id="KW-0732">Signal</keyword>
<keyword evidence="1" id="KW-0812">Transmembrane</keyword>
<feature type="transmembrane region" description="Helical" evidence="1">
    <location>
        <begin position="91"/>
        <end position="114"/>
    </location>
</feature>